<evidence type="ECO:0000313" key="4">
    <source>
        <dbReference type="EMBL" id="CAF4531029.1"/>
    </source>
</evidence>
<dbReference type="Proteomes" id="UP000663829">
    <property type="component" value="Unassembled WGS sequence"/>
</dbReference>
<name>A0A816CZD3_9BILA</name>
<evidence type="ECO:0000313" key="2">
    <source>
        <dbReference type="EMBL" id="CAF1631562.1"/>
    </source>
</evidence>
<comment type="caution">
    <text evidence="2">The sequence shown here is derived from an EMBL/GenBank/DDBJ whole genome shotgun (WGS) entry which is preliminary data.</text>
</comment>
<accession>A0A816CZD3</accession>
<evidence type="ECO:0000313" key="5">
    <source>
        <dbReference type="Proteomes" id="UP000663829"/>
    </source>
</evidence>
<dbReference type="EMBL" id="CAJOBC010111672">
    <property type="protein sequence ID" value="CAF4531029.1"/>
    <property type="molecule type" value="Genomic_DNA"/>
</dbReference>
<organism evidence="2 5">
    <name type="scientific">Didymodactylos carnosus</name>
    <dbReference type="NCBI Taxonomy" id="1234261"/>
    <lineage>
        <taxon>Eukaryota</taxon>
        <taxon>Metazoa</taxon>
        <taxon>Spiralia</taxon>
        <taxon>Gnathifera</taxon>
        <taxon>Rotifera</taxon>
        <taxon>Eurotatoria</taxon>
        <taxon>Bdelloidea</taxon>
        <taxon>Philodinida</taxon>
        <taxon>Philodinidae</taxon>
        <taxon>Didymodactylos</taxon>
    </lineage>
</organism>
<keyword evidence="5" id="KW-1185">Reference proteome</keyword>
<gene>
    <name evidence="2" type="ORF">GPM918_LOCUS44379</name>
    <name evidence="1" type="ORF">OVA965_LOCUS43213</name>
    <name evidence="4" type="ORF">SRO942_LOCUS46197</name>
    <name evidence="3" type="ORF">TMI583_LOCUS45376</name>
</gene>
<feature type="non-terminal residue" evidence="2">
    <location>
        <position position="1"/>
    </location>
</feature>
<dbReference type="AlphaFoldDB" id="A0A816CZD3"/>
<dbReference type="Proteomes" id="UP000677228">
    <property type="component" value="Unassembled WGS sequence"/>
</dbReference>
<dbReference type="Proteomes" id="UP000681722">
    <property type="component" value="Unassembled WGS sequence"/>
</dbReference>
<sequence length="44" mass="4952">ACNSNNTIDISAQSIRDTTLPRTILPRTTLPRMTLPRIQKTTLQ</sequence>
<dbReference type="EMBL" id="CAJOBA010080844">
    <property type="protein sequence ID" value="CAF4440800.1"/>
    <property type="molecule type" value="Genomic_DNA"/>
</dbReference>
<protein>
    <submittedName>
        <fullName evidence="2">Uncharacterized protein</fullName>
    </submittedName>
</protein>
<dbReference type="Proteomes" id="UP000682733">
    <property type="component" value="Unassembled WGS sequence"/>
</dbReference>
<dbReference type="EMBL" id="CAJNOK010055974">
    <property type="protein sequence ID" value="CAF1621185.1"/>
    <property type="molecule type" value="Genomic_DNA"/>
</dbReference>
<reference evidence="2" key="1">
    <citation type="submission" date="2021-02" db="EMBL/GenBank/DDBJ databases">
        <authorList>
            <person name="Nowell W R."/>
        </authorList>
    </citation>
    <scope>NUCLEOTIDE SEQUENCE</scope>
</reference>
<proteinExistence type="predicted"/>
<evidence type="ECO:0000313" key="1">
    <source>
        <dbReference type="EMBL" id="CAF1621185.1"/>
    </source>
</evidence>
<dbReference type="EMBL" id="CAJNOQ010043787">
    <property type="protein sequence ID" value="CAF1631562.1"/>
    <property type="molecule type" value="Genomic_DNA"/>
</dbReference>
<evidence type="ECO:0000313" key="3">
    <source>
        <dbReference type="EMBL" id="CAF4440800.1"/>
    </source>
</evidence>